<dbReference type="InterPro" id="IPR018647">
    <property type="entry name" value="SLFN_3-like_DNA/RNA_helicase"/>
</dbReference>
<feature type="domain" description="Schlafen group 3-like DNA/RNA helicase" evidence="1">
    <location>
        <begin position="263"/>
        <end position="609"/>
    </location>
</feature>
<reference evidence="2 3" key="1">
    <citation type="submission" date="2023-07" db="EMBL/GenBank/DDBJ databases">
        <title>Genomic Encyclopedia of Type Strains, Phase IV (KMG-IV): sequencing the most valuable type-strain genomes for metagenomic binning, comparative biology and taxonomic classification.</title>
        <authorList>
            <person name="Goeker M."/>
        </authorList>
    </citation>
    <scope>NUCLEOTIDE SEQUENCE [LARGE SCALE GENOMIC DNA]</scope>
    <source>
        <strain evidence="2 3">DSM 15448</strain>
    </source>
</reference>
<evidence type="ECO:0000313" key="3">
    <source>
        <dbReference type="Proteomes" id="UP001236723"/>
    </source>
</evidence>
<dbReference type="EMBL" id="JAUSUP010000001">
    <property type="protein sequence ID" value="MDQ0350322.1"/>
    <property type="molecule type" value="Genomic_DNA"/>
</dbReference>
<dbReference type="RefSeq" id="WP_307065071.1">
    <property type="nucleotide sequence ID" value="NZ_JAUSUP010000001.1"/>
</dbReference>
<comment type="caution">
    <text evidence="2">The sequence shown here is derived from an EMBL/GenBank/DDBJ whole genome shotgun (WGS) entry which is preliminary data.</text>
</comment>
<organism evidence="2 3">
    <name type="scientific">Alkalibacillus filiformis</name>
    <dbReference type="NCBI Taxonomy" id="200990"/>
    <lineage>
        <taxon>Bacteria</taxon>
        <taxon>Bacillati</taxon>
        <taxon>Bacillota</taxon>
        <taxon>Bacilli</taxon>
        <taxon>Bacillales</taxon>
        <taxon>Bacillaceae</taxon>
        <taxon>Alkalibacillus</taxon>
    </lineage>
</organism>
<evidence type="ECO:0000259" key="1">
    <source>
        <dbReference type="Pfam" id="PF09848"/>
    </source>
</evidence>
<sequence>MIVYEANKQEFLNHVDQDELVTHILDVFEEKLGRTSESEIRSWDNSMLHMYRVLNDEEIPNDAGVAIEYKIPYTSKRVDFLLSGFDGENDHVVIVELKQWSEVEKVEGKEAIVKTALNRGLREVAHPSYQAWSYSALIEDFNENVQEQSIQLQPCAYLHNYRRTDDDPLTDEYYDHYLNLAPVYTKGDVAKLRDFIKKHIVYGDQKEVLYQIEQGKIRPSKSLQDSLTSMLQGNEEFIMIDEQKVFYETALQLADRAIQTDTKQVMIVEGGPGTGKSVLAVNLLVAMTNKSLTCQYVTKNSAPRNVYSTKLKGDFKKTRIDNLFKGSGSYTDTEEDELDVLIVDEAHRLNEKSGMFQNLGENQVKEVIHTSKLSVFFIDENQRVTLKDVGNIEMIKEFAEEYGAEVTYGELASQFRCDGSDGYIAWLDDVLQIRETANTNDMSIDYDFRVFSDPHVMKQELIKKNKLNNKSRVVAGYCWEWPKDQRNKTDYHDIRIEEHDFSISWNLGNTDTWAIDEESIHEAGCIHTSQGLEFDYVGVIIGDDLRVENGEVVTDLTKRAKSDQSLRGIKKRLKEDPEEAQKIADRIIRNTYRTLMTRGQKGCFVYCTDKNLERYLMERLKREKDYNEMINQEMKVAERRRDY</sequence>
<keyword evidence="3" id="KW-1185">Reference proteome</keyword>
<proteinExistence type="predicted"/>
<dbReference type="Pfam" id="PF09848">
    <property type="entry name" value="SLFN-g3_helicase"/>
    <property type="match status" value="1"/>
</dbReference>
<dbReference type="Proteomes" id="UP001236723">
    <property type="component" value="Unassembled WGS sequence"/>
</dbReference>
<name>A0ABU0DPH6_9BACI</name>
<dbReference type="Gene3D" id="3.40.50.300">
    <property type="entry name" value="P-loop containing nucleotide triphosphate hydrolases"/>
    <property type="match status" value="1"/>
</dbReference>
<accession>A0ABU0DPH6</accession>
<evidence type="ECO:0000313" key="2">
    <source>
        <dbReference type="EMBL" id="MDQ0350322.1"/>
    </source>
</evidence>
<gene>
    <name evidence="2" type="ORF">J2R98_000125</name>
</gene>
<dbReference type="InterPro" id="IPR027417">
    <property type="entry name" value="P-loop_NTPase"/>
</dbReference>
<protein>
    <submittedName>
        <fullName evidence="2">DUF2075 family protein</fullName>
    </submittedName>
</protein>
<dbReference type="SUPFAM" id="SSF52540">
    <property type="entry name" value="P-loop containing nucleoside triphosphate hydrolases"/>
    <property type="match status" value="2"/>
</dbReference>